<keyword evidence="5" id="KW-0653">Protein transport</keyword>
<evidence type="ECO:0000256" key="7">
    <source>
        <dbReference type="ARBA" id="ARBA00023136"/>
    </source>
</evidence>
<dbReference type="PANTHER" id="PTHR21443:SF0">
    <property type="entry name" value="CONSERVED OLIGOMERIC GOLGI COMPLEX SUBUNIT 7"/>
    <property type="match status" value="1"/>
</dbReference>
<protein>
    <recommendedName>
        <fullName evidence="3">Conserved oligomeric Golgi complex subunit 7</fullName>
    </recommendedName>
    <alternativeName>
        <fullName evidence="8">Component of oligomeric Golgi complex 7</fullName>
    </alternativeName>
</protein>
<evidence type="ECO:0000313" key="10">
    <source>
        <dbReference type="Proteomes" id="UP000036987"/>
    </source>
</evidence>
<dbReference type="OMA" id="LKYYHNC"/>
<dbReference type="GO" id="GO:0006886">
    <property type="term" value="P:intracellular protein transport"/>
    <property type="evidence" value="ECO:0007669"/>
    <property type="project" value="InterPro"/>
</dbReference>
<dbReference type="STRING" id="29655.A0A0K9NN27"/>
<keyword evidence="10" id="KW-1185">Reference proteome</keyword>
<comment type="caution">
    <text evidence="9">The sequence shown here is derived from an EMBL/GenBank/DDBJ whole genome shotgun (WGS) entry which is preliminary data.</text>
</comment>
<evidence type="ECO:0000256" key="2">
    <source>
        <dbReference type="ARBA" id="ARBA00005831"/>
    </source>
</evidence>
<evidence type="ECO:0000256" key="3">
    <source>
        <dbReference type="ARBA" id="ARBA00020984"/>
    </source>
</evidence>
<evidence type="ECO:0000313" key="9">
    <source>
        <dbReference type="EMBL" id="KMZ57487.1"/>
    </source>
</evidence>
<dbReference type="GO" id="GO:0006890">
    <property type="term" value="P:retrograde vesicle-mediated transport, Golgi to endoplasmic reticulum"/>
    <property type="evidence" value="ECO:0000318"/>
    <property type="project" value="GO_Central"/>
</dbReference>
<keyword evidence="4" id="KW-0813">Transport</keyword>
<dbReference type="Pfam" id="PF10191">
    <property type="entry name" value="COG7"/>
    <property type="match status" value="1"/>
</dbReference>
<dbReference type="Proteomes" id="UP000036987">
    <property type="component" value="Unassembled WGS sequence"/>
</dbReference>
<dbReference type="GO" id="GO:0017119">
    <property type="term" value="C:Golgi transport complex"/>
    <property type="evidence" value="ECO:0000318"/>
    <property type="project" value="GO_Central"/>
</dbReference>
<reference evidence="10" key="1">
    <citation type="journal article" date="2016" name="Nature">
        <title>The genome of the seagrass Zostera marina reveals angiosperm adaptation to the sea.</title>
        <authorList>
            <person name="Olsen J.L."/>
            <person name="Rouze P."/>
            <person name="Verhelst B."/>
            <person name="Lin Y.-C."/>
            <person name="Bayer T."/>
            <person name="Collen J."/>
            <person name="Dattolo E."/>
            <person name="De Paoli E."/>
            <person name="Dittami S."/>
            <person name="Maumus F."/>
            <person name="Michel G."/>
            <person name="Kersting A."/>
            <person name="Lauritano C."/>
            <person name="Lohaus R."/>
            <person name="Toepel M."/>
            <person name="Tonon T."/>
            <person name="Vanneste K."/>
            <person name="Amirebrahimi M."/>
            <person name="Brakel J."/>
            <person name="Bostroem C."/>
            <person name="Chovatia M."/>
            <person name="Grimwood J."/>
            <person name="Jenkins J.W."/>
            <person name="Jueterbock A."/>
            <person name="Mraz A."/>
            <person name="Stam W.T."/>
            <person name="Tice H."/>
            <person name="Bornberg-Bauer E."/>
            <person name="Green P.J."/>
            <person name="Pearson G.A."/>
            <person name="Procaccini G."/>
            <person name="Duarte C.M."/>
            <person name="Schmutz J."/>
            <person name="Reusch T.B.H."/>
            <person name="Van de Peer Y."/>
        </authorList>
    </citation>
    <scope>NUCLEOTIDE SEQUENCE [LARGE SCALE GENOMIC DNA]</scope>
    <source>
        <strain evidence="10">cv. Finnish</strain>
    </source>
</reference>
<keyword evidence="6" id="KW-0333">Golgi apparatus</keyword>
<dbReference type="EMBL" id="LFYR01002060">
    <property type="protein sequence ID" value="KMZ57487.1"/>
    <property type="molecule type" value="Genomic_DNA"/>
</dbReference>
<evidence type="ECO:0000256" key="5">
    <source>
        <dbReference type="ARBA" id="ARBA00022927"/>
    </source>
</evidence>
<name>A0A0K9NN27_ZOSMR</name>
<keyword evidence="7" id="KW-0472">Membrane</keyword>
<dbReference type="AlphaFoldDB" id="A0A0K9NN27"/>
<comment type="subcellular location">
    <subcellularLocation>
        <location evidence="1">Golgi apparatus membrane</location>
        <topology evidence="1">Peripheral membrane protein</topology>
    </subcellularLocation>
</comment>
<organism evidence="9 10">
    <name type="scientific">Zostera marina</name>
    <name type="common">Eelgrass</name>
    <dbReference type="NCBI Taxonomy" id="29655"/>
    <lineage>
        <taxon>Eukaryota</taxon>
        <taxon>Viridiplantae</taxon>
        <taxon>Streptophyta</taxon>
        <taxon>Embryophyta</taxon>
        <taxon>Tracheophyta</taxon>
        <taxon>Spermatophyta</taxon>
        <taxon>Magnoliopsida</taxon>
        <taxon>Liliopsida</taxon>
        <taxon>Zosteraceae</taxon>
        <taxon>Zostera</taxon>
    </lineage>
</organism>
<dbReference type="PANTHER" id="PTHR21443">
    <property type="entry name" value="CONSERVED OLIGOMERIC GOLGI COMPLEX COMPONENT 7"/>
    <property type="match status" value="1"/>
</dbReference>
<proteinExistence type="inferred from homology"/>
<evidence type="ECO:0000256" key="1">
    <source>
        <dbReference type="ARBA" id="ARBA00004395"/>
    </source>
</evidence>
<sequence>MRALESRHPQDPIDRYISDLEENLRSSAENIADALERESGDAIRRIPGAIRDVLRLRDEALTLRDVVSNILLQLQKGEGASAEAIAAIAKIDIVKQRMEAAYETLQDAAGLTQLSATVEDVFASGDLHRAAETLANMRHCLSAVGEVAEFANVRKQLEVLEERLEEMVQPRLLDALMTRKVDAVQDLRRILIKNGRFKFLEMHYTKLNIKPIKKLWDEFDIKQHGNKIGNDKQDSELTTMNSVIGASPQSFSSWLPNFYDEVLIYLEQEWKWCMAALPDDYKQLVPKLLVEAMQVLVTGFASRINIATGEAVPETKALNKGIMDILSGDMPNGINIQIKHLKVLIELHNTTAAFARNIQHLFSESDIQVLLSTLKAVYSPFELYKQRYGQAERAILSSEIATIDIRGAVARGVGAQGIELSETVRRMEESIPQVIVLLEAAVERCINLTGGSEADELILALDETILQYISSLQETLKSLRSICGVDNIIQSDPERDSGLLKKEAARIVDMVSEEEEWSIVQGALQILTVADCLTSRSSVFEASLRATLCRLSITLSLSVRGSNLDRFHASTNDGNIEDTLVGKEALDIASLRLIDASEKSRKLFNLLEQSKDPRFHALPLTSQRVAVFADTVNELVYDVLISKVRQRLSDVSGLTIWSSIEETSALPLPSFSAYPQSYVTSVGEYLLTLPQQLEPLAEGSSNTDPMLKMLNSLLLKGATSLYMEQLRGIQYLTDRGSQQLSADIDYLSNVLSALSMPIPPFLSTFHTCVSATKSNLRDLLKSDASNQLDLPTAHLVCKIRRLNLDQ</sequence>
<evidence type="ECO:0000256" key="6">
    <source>
        <dbReference type="ARBA" id="ARBA00023034"/>
    </source>
</evidence>
<dbReference type="InterPro" id="IPR019335">
    <property type="entry name" value="COG7"/>
</dbReference>
<dbReference type="OrthoDB" id="245173at2759"/>
<dbReference type="GO" id="GO:0000139">
    <property type="term" value="C:Golgi membrane"/>
    <property type="evidence" value="ECO:0007669"/>
    <property type="project" value="UniProtKB-SubCell"/>
</dbReference>
<dbReference type="GO" id="GO:0007030">
    <property type="term" value="P:Golgi organization"/>
    <property type="evidence" value="ECO:0000318"/>
    <property type="project" value="GO_Central"/>
</dbReference>
<comment type="similarity">
    <text evidence="2">Belongs to the COG7 family.</text>
</comment>
<gene>
    <name evidence="9" type="ORF">ZOSMA_85G00550</name>
</gene>
<evidence type="ECO:0000256" key="4">
    <source>
        <dbReference type="ARBA" id="ARBA00022448"/>
    </source>
</evidence>
<accession>A0A0K9NN27</accession>
<evidence type="ECO:0000256" key="8">
    <source>
        <dbReference type="ARBA" id="ARBA00031345"/>
    </source>
</evidence>